<dbReference type="OrthoDB" id="6346224at2"/>
<comment type="caution">
    <text evidence="1">The sequence shown here is derived from an EMBL/GenBank/DDBJ whole genome shotgun (WGS) entry which is preliminary data.</text>
</comment>
<reference evidence="1 2" key="1">
    <citation type="submission" date="2018-06" db="EMBL/GenBank/DDBJ databases">
        <title>Novel Chryseobacterium species.</title>
        <authorList>
            <person name="Newman J."/>
            <person name="Hugo C."/>
            <person name="Oosthuizen L."/>
            <person name="Charimba G."/>
        </authorList>
    </citation>
    <scope>NUCLEOTIDE SEQUENCE [LARGE SCALE GENOMIC DNA]</scope>
    <source>
        <strain evidence="1 2">7_F195</strain>
    </source>
</reference>
<proteinExistence type="predicted"/>
<dbReference type="Proteomes" id="UP000256257">
    <property type="component" value="Unassembled WGS sequence"/>
</dbReference>
<accession>A0A3D9B1Q3</accession>
<dbReference type="InterPro" id="IPR029470">
    <property type="entry name" value="PDDEXK_4"/>
</dbReference>
<evidence type="ECO:0008006" key="3">
    <source>
        <dbReference type="Google" id="ProtNLM"/>
    </source>
</evidence>
<dbReference type="Pfam" id="PF14281">
    <property type="entry name" value="PDDEXK_4"/>
    <property type="match status" value="1"/>
</dbReference>
<evidence type="ECO:0000313" key="1">
    <source>
        <dbReference type="EMBL" id="REC47571.1"/>
    </source>
</evidence>
<keyword evidence="2" id="KW-1185">Reference proteome</keyword>
<protein>
    <recommendedName>
        <fullName evidence="3">PD-(D/E)XK nuclease superfamily protein</fullName>
    </recommendedName>
</protein>
<gene>
    <name evidence="1" type="ORF">DRF67_11055</name>
</gene>
<organism evidence="1 2">
    <name type="scientific">Chryseobacterium pennipullorum</name>
    <dbReference type="NCBI Taxonomy" id="2258963"/>
    <lineage>
        <taxon>Bacteria</taxon>
        <taxon>Pseudomonadati</taxon>
        <taxon>Bacteroidota</taxon>
        <taxon>Flavobacteriia</taxon>
        <taxon>Flavobacteriales</taxon>
        <taxon>Weeksellaceae</taxon>
        <taxon>Chryseobacterium group</taxon>
        <taxon>Chryseobacterium</taxon>
    </lineage>
</organism>
<name>A0A3D9B1Q3_9FLAO</name>
<sequence length="383" mass="45950">MHSELLNVWRDILQNSTSNYRNLIEKLVDVSRNYNNRKKVSLDVGYNIFTIISDYYYRENFHSDIIKSFIENERDTTFPIFLKMINLIRKQNEIKKSDFSKFSIHREKERIDILIIDDYSKKAIIIENKINNAADTNRQLPKYYDKISENYEVVAIVYLTLNTSKTPHKVDWSDEEIKQIENLLVIVPSMSSNSINLLDHFLNPSILEVKQINLNSTIRQYTKLIQYINHNSMDSISLKKFREEMLVNDNLETAISIKNMLNDLPEYLAIRIEEKYNQHCYPFKNVWRYKNTTTVFDGLEFNDMYLKLDIQCDMKGYKAIFWNPKIDDFNTKEKFQHLESLNEFISETDRITHIYKHYNFNEEDELFKFINHLLEELKLMKES</sequence>
<evidence type="ECO:0000313" key="2">
    <source>
        <dbReference type="Proteomes" id="UP000256257"/>
    </source>
</evidence>
<dbReference type="AlphaFoldDB" id="A0A3D9B1Q3"/>
<dbReference type="EMBL" id="QNVV01000008">
    <property type="protein sequence ID" value="REC47571.1"/>
    <property type="molecule type" value="Genomic_DNA"/>
</dbReference>